<keyword evidence="3" id="KW-0998">Cell outer membrane</keyword>
<dbReference type="AlphaFoldDB" id="A0A4S1WYR0"/>
<keyword evidence="8" id="KW-1185">Reference proteome</keyword>
<proteinExistence type="predicted"/>
<dbReference type="PANTHER" id="PTHR34597">
    <property type="entry name" value="SLR1661 PROTEIN"/>
    <property type="match status" value="1"/>
</dbReference>
<dbReference type="GO" id="GO:0098046">
    <property type="term" value="C:type V protein secretion system complex"/>
    <property type="evidence" value="ECO:0007669"/>
    <property type="project" value="TreeGrafter"/>
</dbReference>
<feature type="domain" description="Polypeptide-transport-associated ShlB-type" evidence="6">
    <location>
        <begin position="50"/>
        <end position="127"/>
    </location>
</feature>
<keyword evidence="2" id="KW-0812">Transmembrane</keyword>
<evidence type="ECO:0000256" key="2">
    <source>
        <dbReference type="ARBA" id="ARBA00022692"/>
    </source>
</evidence>
<keyword evidence="4" id="KW-0732">Signal</keyword>
<evidence type="ECO:0000256" key="4">
    <source>
        <dbReference type="SAM" id="SignalP"/>
    </source>
</evidence>
<dbReference type="Gene3D" id="2.40.160.50">
    <property type="entry name" value="membrane protein fhac: a member of the omp85/tpsb transporter family"/>
    <property type="match status" value="1"/>
</dbReference>
<dbReference type="OrthoDB" id="7439045at2"/>
<dbReference type="PANTHER" id="PTHR34597:SF6">
    <property type="entry name" value="BLR6126 PROTEIN"/>
    <property type="match status" value="1"/>
</dbReference>
<dbReference type="Pfam" id="PF08479">
    <property type="entry name" value="POTRA_2"/>
    <property type="match status" value="1"/>
</dbReference>
<dbReference type="GO" id="GO:0008320">
    <property type="term" value="F:protein transmembrane transporter activity"/>
    <property type="evidence" value="ECO:0007669"/>
    <property type="project" value="TreeGrafter"/>
</dbReference>
<accession>A0A4S1WYR0</accession>
<feature type="chain" id="PRO_5020280353" evidence="4">
    <location>
        <begin position="26"/>
        <end position="573"/>
    </location>
</feature>
<keyword evidence="1" id="KW-0472">Membrane</keyword>
<dbReference type="RefSeq" id="WP_135965759.1">
    <property type="nucleotide sequence ID" value="NZ_SRXT01000010.1"/>
</dbReference>
<evidence type="ECO:0000256" key="3">
    <source>
        <dbReference type="ARBA" id="ARBA00023237"/>
    </source>
</evidence>
<feature type="signal peptide" evidence="4">
    <location>
        <begin position="1"/>
        <end position="25"/>
    </location>
</feature>
<keyword evidence="1" id="KW-1134">Transmembrane beta strand</keyword>
<evidence type="ECO:0000313" key="7">
    <source>
        <dbReference type="EMBL" id="TGX48724.1"/>
    </source>
</evidence>
<dbReference type="InterPro" id="IPR051544">
    <property type="entry name" value="TPS_OM_transporter"/>
</dbReference>
<evidence type="ECO:0000259" key="6">
    <source>
        <dbReference type="Pfam" id="PF08479"/>
    </source>
</evidence>
<evidence type="ECO:0000256" key="1">
    <source>
        <dbReference type="ARBA" id="ARBA00022452"/>
    </source>
</evidence>
<name>A0A4S1WYR0_9SPHN</name>
<sequence>MLVFAAPRFGAALALAAGSAGAALAQDAPAQQEPAPAADDATPREAPAKFMIVAIDVSGATKLSGAEIERLVYPHLGPDRTTDDVTAAQKALQQAYAAKGYEAVEVEIPIQPDELFRQGIVQIAVREAPLGRVQVVEARHHSAEVARAQVPSLVEGQPINIAALQRDIAAANRFPDRAISPRFKAGATPGTVDVDLEVEDSAPIHASIELNNDSSPNTRPLRLSGTLRHTNLWGQGHTLSITSSLTPQDIDQSAVLSASYNAPLIGTPWSFLFYGYKSNSNVAALGGTNVLGNGYQIGARVTYRLPGDKLFQQISFGPDVKVFEENISLNGLALQPTQIRYLPLVGEYSMGGSDETTSFGLTFAATAGLRVVKRDACFDSPFDTPQPPPGIITCARGNGEIGVVADQFTGRAIDASENFVHFNLDLNYTRSLIEDFQLALRFSGQLADSSLVTNEQFSIGGMSSVRGYYVSEAVGDDGFVSSIEMRTPSLAPSLGSFVDEFRLFTFLDAGLARLRAPATGQADDFRIAGIGGGFRLQVFKLLTGELVVGVPLRAGPATERGEPRYSFSLKGEF</sequence>
<dbReference type="InterPro" id="IPR013686">
    <property type="entry name" value="Polypept-transport_assoc_ShlB"/>
</dbReference>
<dbReference type="InterPro" id="IPR005565">
    <property type="entry name" value="Hemolysn_activator_HlyB_C"/>
</dbReference>
<dbReference type="EMBL" id="SRXT01000010">
    <property type="protein sequence ID" value="TGX48724.1"/>
    <property type="molecule type" value="Genomic_DNA"/>
</dbReference>
<protein>
    <submittedName>
        <fullName evidence="7">ShlB/FhaC/HecB family hemolysin secretion/activation protein</fullName>
    </submittedName>
</protein>
<reference evidence="7 8" key="1">
    <citation type="submission" date="2019-04" db="EMBL/GenBank/DDBJ databases">
        <title>Sphingomonas psychrotolerans sp. nov., isolated from soil in the Tianshan Mountains, Xinjiang, China.</title>
        <authorList>
            <person name="Luo Y."/>
            <person name="Sheng H."/>
        </authorList>
    </citation>
    <scope>NUCLEOTIDE SEQUENCE [LARGE SCALE GENOMIC DNA]</scope>
    <source>
        <strain evidence="7 8">ZFGT-11</strain>
    </source>
</reference>
<dbReference type="GO" id="GO:0046819">
    <property type="term" value="P:protein secretion by the type V secretion system"/>
    <property type="evidence" value="ECO:0007669"/>
    <property type="project" value="TreeGrafter"/>
</dbReference>
<comment type="caution">
    <text evidence="7">The sequence shown here is derived from an EMBL/GenBank/DDBJ whole genome shotgun (WGS) entry which is preliminary data.</text>
</comment>
<feature type="domain" description="Haemolysin activator HlyB C-terminal" evidence="5">
    <location>
        <begin position="190"/>
        <end position="536"/>
    </location>
</feature>
<dbReference type="Proteomes" id="UP000306147">
    <property type="component" value="Unassembled WGS sequence"/>
</dbReference>
<dbReference type="Pfam" id="PF03865">
    <property type="entry name" value="ShlB"/>
    <property type="match status" value="1"/>
</dbReference>
<gene>
    <name evidence="7" type="ORF">E5A73_20680</name>
</gene>
<organism evidence="7 8">
    <name type="scientific">Sphingomonas gei</name>
    <dbReference type="NCBI Taxonomy" id="1395960"/>
    <lineage>
        <taxon>Bacteria</taxon>
        <taxon>Pseudomonadati</taxon>
        <taxon>Pseudomonadota</taxon>
        <taxon>Alphaproteobacteria</taxon>
        <taxon>Sphingomonadales</taxon>
        <taxon>Sphingomonadaceae</taxon>
        <taxon>Sphingomonas</taxon>
    </lineage>
</organism>
<evidence type="ECO:0000259" key="5">
    <source>
        <dbReference type="Pfam" id="PF03865"/>
    </source>
</evidence>
<evidence type="ECO:0000313" key="8">
    <source>
        <dbReference type="Proteomes" id="UP000306147"/>
    </source>
</evidence>
<dbReference type="Gene3D" id="3.10.20.310">
    <property type="entry name" value="membrane protein fhac"/>
    <property type="match status" value="1"/>
</dbReference>